<name>A0A0A9W1C4_LYGHE</name>
<feature type="non-terminal residue" evidence="2">
    <location>
        <position position="1"/>
    </location>
</feature>
<reference evidence="2" key="1">
    <citation type="journal article" date="2014" name="PLoS ONE">
        <title>Transcriptome-Based Identification of ABC Transporters in the Western Tarnished Plant Bug Lygus hesperus.</title>
        <authorList>
            <person name="Hull J.J."/>
            <person name="Chaney K."/>
            <person name="Geib S.M."/>
            <person name="Fabrick J.A."/>
            <person name="Brent C.S."/>
            <person name="Walsh D."/>
            <person name="Lavine L.C."/>
        </authorList>
    </citation>
    <scope>NUCLEOTIDE SEQUENCE</scope>
</reference>
<protein>
    <submittedName>
        <fullName evidence="2">Copia protein</fullName>
    </submittedName>
</protein>
<dbReference type="Pfam" id="PF07727">
    <property type="entry name" value="RVT_2"/>
    <property type="match status" value="1"/>
</dbReference>
<evidence type="ECO:0000259" key="1">
    <source>
        <dbReference type="Pfam" id="PF07727"/>
    </source>
</evidence>
<organism evidence="2">
    <name type="scientific">Lygus hesperus</name>
    <name type="common">Western plant bug</name>
    <dbReference type="NCBI Taxonomy" id="30085"/>
    <lineage>
        <taxon>Eukaryota</taxon>
        <taxon>Metazoa</taxon>
        <taxon>Ecdysozoa</taxon>
        <taxon>Arthropoda</taxon>
        <taxon>Hexapoda</taxon>
        <taxon>Insecta</taxon>
        <taxon>Pterygota</taxon>
        <taxon>Neoptera</taxon>
        <taxon>Paraneoptera</taxon>
        <taxon>Hemiptera</taxon>
        <taxon>Heteroptera</taxon>
        <taxon>Panheteroptera</taxon>
        <taxon>Cimicomorpha</taxon>
        <taxon>Miridae</taxon>
        <taxon>Mirini</taxon>
        <taxon>Lygus</taxon>
    </lineage>
</organism>
<dbReference type="GO" id="GO:0071897">
    <property type="term" value="P:DNA biosynthetic process"/>
    <property type="evidence" value="ECO:0007669"/>
    <property type="project" value="UniProtKB-ARBA"/>
</dbReference>
<proteinExistence type="predicted"/>
<sequence length="144" mass="16923">RLVAKRFSQQYGVDYYETFSPVVRSSSLRFLFGLATEKNLNVYQMDIDTAFLNGELKETVYMEQPDGFIQQKDKVCLLKRALYGLKQAPRSWNMRLHQTLMKMGMKQSKHDRCVYYFDMDNGSVFILAVYVDDLLTFTNDINKK</sequence>
<dbReference type="SUPFAM" id="SSF56672">
    <property type="entry name" value="DNA/RNA polymerases"/>
    <property type="match status" value="1"/>
</dbReference>
<reference evidence="2" key="2">
    <citation type="submission" date="2014-07" db="EMBL/GenBank/DDBJ databases">
        <authorList>
            <person name="Hull J."/>
        </authorList>
    </citation>
    <scope>NUCLEOTIDE SEQUENCE</scope>
</reference>
<dbReference type="InterPro" id="IPR043502">
    <property type="entry name" value="DNA/RNA_pol_sf"/>
</dbReference>
<dbReference type="InterPro" id="IPR013103">
    <property type="entry name" value="RVT_2"/>
</dbReference>
<feature type="domain" description="Reverse transcriptase Ty1/copia-type" evidence="1">
    <location>
        <begin position="1"/>
        <end position="142"/>
    </location>
</feature>
<dbReference type="EMBL" id="GBHO01042378">
    <property type="protein sequence ID" value="JAG01226.1"/>
    <property type="molecule type" value="Transcribed_RNA"/>
</dbReference>
<accession>A0A0A9W1C4</accession>
<dbReference type="AlphaFoldDB" id="A0A0A9W1C4"/>
<feature type="non-terminal residue" evidence="2">
    <location>
        <position position="144"/>
    </location>
</feature>
<evidence type="ECO:0000313" key="2">
    <source>
        <dbReference type="EMBL" id="JAG01226.1"/>
    </source>
</evidence>
<gene>
    <name evidence="2" type="primary">GIP_16</name>
    <name evidence="2" type="ORF">CM83_104021</name>
</gene>